<evidence type="ECO:0000256" key="1">
    <source>
        <dbReference type="ARBA" id="ARBA00022729"/>
    </source>
</evidence>
<keyword evidence="1 5" id="KW-0732">Signal</keyword>
<dbReference type="EMBL" id="DXDC01000296">
    <property type="protein sequence ID" value="HIY66544.1"/>
    <property type="molecule type" value="Genomic_DNA"/>
</dbReference>
<feature type="transmembrane region" description="Helical" evidence="4">
    <location>
        <begin position="185"/>
        <end position="207"/>
    </location>
</feature>
<keyword evidence="4" id="KW-0812">Transmembrane</keyword>
<keyword evidence="4" id="KW-1133">Transmembrane helix</keyword>
<dbReference type="InterPro" id="IPR014755">
    <property type="entry name" value="Cu-Rt/internalin_Ig-like"/>
</dbReference>
<evidence type="ECO:0000259" key="6">
    <source>
        <dbReference type="Pfam" id="PF04234"/>
    </source>
</evidence>
<dbReference type="Gene3D" id="2.60.40.1220">
    <property type="match status" value="1"/>
</dbReference>
<feature type="signal peptide" evidence="5">
    <location>
        <begin position="1"/>
        <end position="21"/>
    </location>
</feature>
<evidence type="ECO:0000313" key="7">
    <source>
        <dbReference type="EMBL" id="HIY66544.1"/>
    </source>
</evidence>
<name>A0A9D2CA57_9MICO</name>
<feature type="chain" id="PRO_5038723405" evidence="5">
    <location>
        <begin position="22"/>
        <end position="235"/>
    </location>
</feature>
<dbReference type="InterPro" id="IPR007348">
    <property type="entry name" value="CopC_dom"/>
</dbReference>
<evidence type="ECO:0000313" key="8">
    <source>
        <dbReference type="Proteomes" id="UP000824005"/>
    </source>
</evidence>
<dbReference type="GO" id="GO:0042597">
    <property type="term" value="C:periplasmic space"/>
    <property type="evidence" value="ECO:0007669"/>
    <property type="project" value="InterPro"/>
</dbReference>
<dbReference type="SUPFAM" id="SSF81296">
    <property type="entry name" value="E set domains"/>
    <property type="match status" value="1"/>
</dbReference>
<gene>
    <name evidence="7" type="ORF">H9830_09735</name>
</gene>
<organism evidence="7 8">
    <name type="scientific">Candidatus Agrococcus pullicola</name>
    <dbReference type="NCBI Taxonomy" id="2838429"/>
    <lineage>
        <taxon>Bacteria</taxon>
        <taxon>Bacillati</taxon>
        <taxon>Actinomycetota</taxon>
        <taxon>Actinomycetes</taxon>
        <taxon>Micrococcales</taxon>
        <taxon>Microbacteriaceae</taxon>
        <taxon>Agrococcus</taxon>
    </lineage>
</organism>
<dbReference type="Proteomes" id="UP000824005">
    <property type="component" value="Unassembled WGS sequence"/>
</dbReference>
<feature type="domain" description="CopC" evidence="6">
    <location>
        <begin position="20"/>
        <end position="116"/>
    </location>
</feature>
<dbReference type="AlphaFoldDB" id="A0A9D2CA57"/>
<reference evidence="7" key="2">
    <citation type="submission" date="2021-04" db="EMBL/GenBank/DDBJ databases">
        <authorList>
            <person name="Gilroy R."/>
        </authorList>
    </citation>
    <scope>NUCLEOTIDE SEQUENCE</scope>
    <source>
        <strain evidence="7">ChiGjej1B1-98</strain>
    </source>
</reference>
<keyword evidence="2" id="KW-0186">Copper</keyword>
<comment type="caution">
    <text evidence="7">The sequence shown here is derived from an EMBL/GenBank/DDBJ whole genome shotgun (WGS) entry which is preliminary data.</text>
</comment>
<proteinExistence type="predicted"/>
<reference evidence="7" key="1">
    <citation type="journal article" date="2021" name="PeerJ">
        <title>Extensive microbial diversity within the chicken gut microbiome revealed by metagenomics and culture.</title>
        <authorList>
            <person name="Gilroy R."/>
            <person name="Ravi A."/>
            <person name="Getino M."/>
            <person name="Pursley I."/>
            <person name="Horton D.L."/>
            <person name="Alikhan N.F."/>
            <person name="Baker D."/>
            <person name="Gharbi K."/>
            <person name="Hall N."/>
            <person name="Watson M."/>
            <person name="Adriaenssens E.M."/>
            <person name="Foster-Nyarko E."/>
            <person name="Jarju S."/>
            <person name="Secka A."/>
            <person name="Antonio M."/>
            <person name="Oren A."/>
            <person name="Chaudhuri R.R."/>
            <person name="La Ragione R."/>
            <person name="Hildebrand F."/>
            <person name="Pallen M.J."/>
        </authorList>
    </citation>
    <scope>NUCLEOTIDE SEQUENCE</scope>
    <source>
        <strain evidence="7">ChiGjej1B1-98</strain>
    </source>
</reference>
<dbReference type="GO" id="GO:0005507">
    <property type="term" value="F:copper ion binding"/>
    <property type="evidence" value="ECO:0007669"/>
    <property type="project" value="InterPro"/>
</dbReference>
<evidence type="ECO:0000256" key="3">
    <source>
        <dbReference type="SAM" id="MobiDB-lite"/>
    </source>
</evidence>
<evidence type="ECO:0000256" key="5">
    <source>
        <dbReference type="SAM" id="SignalP"/>
    </source>
</evidence>
<dbReference type="Pfam" id="PF04234">
    <property type="entry name" value="CopC"/>
    <property type="match status" value="1"/>
</dbReference>
<feature type="region of interest" description="Disordered" evidence="3">
    <location>
        <begin position="116"/>
        <end position="179"/>
    </location>
</feature>
<dbReference type="GO" id="GO:0046688">
    <property type="term" value="P:response to copper ion"/>
    <property type="evidence" value="ECO:0007669"/>
    <property type="project" value="InterPro"/>
</dbReference>
<evidence type="ECO:0000256" key="2">
    <source>
        <dbReference type="ARBA" id="ARBA00023008"/>
    </source>
</evidence>
<evidence type="ECO:0000256" key="4">
    <source>
        <dbReference type="SAM" id="Phobius"/>
    </source>
</evidence>
<protein>
    <submittedName>
        <fullName evidence="7">Copper resistance protein CopC</fullName>
    </submittedName>
</protein>
<dbReference type="InterPro" id="IPR014756">
    <property type="entry name" value="Ig_E-set"/>
</dbReference>
<accession>A0A9D2CA57</accession>
<sequence length="235" mass="24788">MQLLAAVSVISSLVLPLPAHATVIDSTVEDGGTLTESVETLSVTMDEEILQVPGVETANVLTLQDASGNYYGDGCTTVEGPSASMVAALGEAGEYVFAYTVVSADTHPVSGEIAFTWEPPADHEPSPALPDAPVCGEEPQETAVPESNDDSAQEPEATDTDVAEETTTDDAAQEEGTEEGGVPPWVFILVSVAAVALIIGLIIGNWVRARRMWAGWQDKHPDENHSGDDSRDDRQ</sequence>
<keyword evidence="4" id="KW-0472">Membrane</keyword>
<feature type="compositionally biased region" description="Acidic residues" evidence="3">
    <location>
        <begin position="147"/>
        <end position="178"/>
    </location>
</feature>